<feature type="domain" description="Sulfatase N-terminal" evidence="6">
    <location>
        <begin position="36"/>
        <end position="396"/>
    </location>
</feature>
<dbReference type="Gene3D" id="3.40.720.10">
    <property type="entry name" value="Alkaline Phosphatase, subunit A"/>
    <property type="match status" value="1"/>
</dbReference>
<dbReference type="SUPFAM" id="SSF53649">
    <property type="entry name" value="Alkaline phosphatase-like"/>
    <property type="match status" value="1"/>
</dbReference>
<evidence type="ECO:0000313" key="7">
    <source>
        <dbReference type="EMBL" id="KKB47667.1"/>
    </source>
</evidence>
<evidence type="ECO:0000256" key="5">
    <source>
        <dbReference type="PIRSR" id="PIRSR600917-52"/>
    </source>
</evidence>
<dbReference type="Pfam" id="PF00884">
    <property type="entry name" value="Sulfatase"/>
    <property type="match status" value="1"/>
</dbReference>
<keyword evidence="4" id="KW-0325">Glycoprotein</keyword>
<dbReference type="RefSeq" id="WP_046147487.1">
    <property type="nucleotide sequence ID" value="NZ_KQ033913.1"/>
</dbReference>
<accession>A0A0F5IRB3</accession>
<evidence type="ECO:0000259" key="6">
    <source>
        <dbReference type="Pfam" id="PF00884"/>
    </source>
</evidence>
<dbReference type="PANTHER" id="PTHR43108">
    <property type="entry name" value="N-ACETYLGLUCOSAMINE-6-SULFATASE FAMILY MEMBER"/>
    <property type="match status" value="1"/>
</dbReference>
<dbReference type="PATRIC" id="fig|927665.4.peg.4644"/>
<dbReference type="GO" id="GO:0016787">
    <property type="term" value="F:hydrolase activity"/>
    <property type="evidence" value="ECO:0007669"/>
    <property type="project" value="UniProtKB-KW"/>
</dbReference>
<comment type="PTM">
    <text evidence="5">The conversion to 3-oxoalanine (also known as C-formylglycine, FGly), of a serine or cysteine residue in prokaryotes and of a cysteine residue in eukaryotes, is critical for catalytic activity.</text>
</comment>
<dbReference type="PANTHER" id="PTHR43108:SF6">
    <property type="entry name" value="N-SULPHOGLUCOSAMINE SULPHOHYDROLASE"/>
    <property type="match status" value="1"/>
</dbReference>
<dbReference type="EMBL" id="AQHV01000025">
    <property type="protein sequence ID" value="KKB47667.1"/>
    <property type="molecule type" value="Genomic_DNA"/>
</dbReference>
<dbReference type="InterPro" id="IPR000917">
    <property type="entry name" value="Sulfatase_N"/>
</dbReference>
<dbReference type="PROSITE" id="PS00523">
    <property type="entry name" value="SULFATASE_1"/>
    <property type="match status" value="1"/>
</dbReference>
<dbReference type="CDD" id="cd16031">
    <property type="entry name" value="G6S_like"/>
    <property type="match status" value="1"/>
</dbReference>
<keyword evidence="3" id="KW-0378">Hydrolase</keyword>
<evidence type="ECO:0000256" key="1">
    <source>
        <dbReference type="ARBA" id="ARBA00008779"/>
    </source>
</evidence>
<evidence type="ECO:0000256" key="2">
    <source>
        <dbReference type="ARBA" id="ARBA00022729"/>
    </source>
</evidence>
<organism evidence="7 8">
    <name type="scientific">Parabacteroides goldsteinii DSM 19448 = WAL 12034</name>
    <dbReference type="NCBI Taxonomy" id="927665"/>
    <lineage>
        <taxon>Bacteria</taxon>
        <taxon>Pseudomonadati</taxon>
        <taxon>Bacteroidota</taxon>
        <taxon>Bacteroidia</taxon>
        <taxon>Bacteroidales</taxon>
        <taxon>Tannerellaceae</taxon>
        <taxon>Parabacteroides</taxon>
    </lineage>
</organism>
<name>A0A0F5IRB3_9BACT</name>
<dbReference type="PROSITE" id="PS00149">
    <property type="entry name" value="SULFATASE_2"/>
    <property type="match status" value="1"/>
</dbReference>
<reference evidence="7 8" key="1">
    <citation type="submission" date="2013-04" db="EMBL/GenBank/DDBJ databases">
        <title>The Genome Sequence of Parabacteroides goldsteinii DSM 19448.</title>
        <authorList>
            <consortium name="The Broad Institute Genomics Platform"/>
            <person name="Earl A."/>
            <person name="Ward D."/>
            <person name="Feldgarden M."/>
            <person name="Gevers D."/>
            <person name="Martens E."/>
            <person name="Sakamoto M."/>
            <person name="Benno Y."/>
            <person name="Song Y."/>
            <person name="Liu C."/>
            <person name="Lee J."/>
            <person name="Bolanos M."/>
            <person name="Vaisanen M.L."/>
            <person name="Finegold S.M."/>
            <person name="Walker B."/>
            <person name="Young S."/>
            <person name="Zeng Q."/>
            <person name="Gargeya S."/>
            <person name="Fitzgerald M."/>
            <person name="Haas B."/>
            <person name="Abouelleil A."/>
            <person name="Allen A.W."/>
            <person name="Alvarado L."/>
            <person name="Arachchi H.M."/>
            <person name="Berlin A.M."/>
            <person name="Chapman S.B."/>
            <person name="Gainer-Dewar J."/>
            <person name="Goldberg J."/>
            <person name="Griggs A."/>
            <person name="Gujja S."/>
            <person name="Hansen M."/>
            <person name="Howarth C."/>
            <person name="Imamovic A."/>
            <person name="Ireland A."/>
            <person name="Larimer J."/>
            <person name="McCowan C."/>
            <person name="Murphy C."/>
            <person name="Pearson M."/>
            <person name="Poon T.W."/>
            <person name="Priest M."/>
            <person name="Roberts A."/>
            <person name="Saif S."/>
            <person name="Shea T."/>
            <person name="Sisk P."/>
            <person name="Sykes S."/>
            <person name="Wortman J."/>
            <person name="Nusbaum C."/>
            <person name="Birren B."/>
        </authorList>
    </citation>
    <scope>NUCLEOTIDE SEQUENCE [LARGE SCALE GENOMIC DNA]</scope>
    <source>
        <strain evidence="7 8">DSM 19448</strain>
    </source>
</reference>
<sequence>MRNANLIVKAGMLATCLPFIGCNSANKSEKSQEERPNILFILSDDHTGQAWGIYGGILADYVKNENIRRLAAEGCVLDNCFCTNSISAPSRAAIMTGAYSHRNGVYTLEDGLDPAVDNIAKQMQAGGYQTALIGKWHLKRQPAGFDHFNVFHDQGEYVNPIFKTAENWVDDDKGKQGTEVKGFSTDIVTDQTIDWIRNRDKNKPFMMCCHFKATHEPWDFPERMKHLYDDVVFPEPESMMEFGPETSGRAFQGQQLENMGWRWETASKDPAAWWCQYPELPFSTKGMDKVAARKKIYQKMIKDYLRCGATIDDNIGRLLKMLDEEGLAKNTIIVYVSDQGYFLGEHGMFDKRMMYEEPLHMPFVIRYPKEIPAGTRNKDIILNVDFAATLADYAGIKAPEKSQGESFRQNLKGETPADWRKEMYYRYWTHHSIRPAHMGIRNERYKLMFLYGDRLNATGSEETPTTPVWEFHDLQVDPKEDKNMYNEPQYQDIIKEMKQELLTLRQEVGDTDADTPRMKEIMDQYYW</sequence>
<gene>
    <name evidence="7" type="ORF">HMPREF1535_04524</name>
</gene>
<dbReference type="STRING" id="927665.HMPREF1535_04524"/>
<evidence type="ECO:0000313" key="8">
    <source>
        <dbReference type="Proteomes" id="UP000033047"/>
    </source>
</evidence>
<comment type="similarity">
    <text evidence="1">Belongs to the sulfatase family.</text>
</comment>
<dbReference type="Proteomes" id="UP000033047">
    <property type="component" value="Unassembled WGS sequence"/>
</dbReference>
<evidence type="ECO:0000256" key="4">
    <source>
        <dbReference type="ARBA" id="ARBA00023180"/>
    </source>
</evidence>
<dbReference type="HOGENOM" id="CLU_006332_9_3_10"/>
<feature type="modified residue" description="3-oxoalanine (Ser)" evidence="5">
    <location>
        <position position="87"/>
    </location>
</feature>
<comment type="caution">
    <text evidence="7">The sequence shown here is derived from an EMBL/GenBank/DDBJ whole genome shotgun (WGS) entry which is preliminary data.</text>
</comment>
<keyword evidence="2" id="KW-0732">Signal</keyword>
<protein>
    <recommendedName>
        <fullName evidence="6">Sulfatase N-terminal domain-containing protein</fullName>
    </recommendedName>
</protein>
<dbReference type="InterPro" id="IPR017850">
    <property type="entry name" value="Alkaline_phosphatase_core_sf"/>
</dbReference>
<proteinExistence type="inferred from homology"/>
<evidence type="ECO:0000256" key="3">
    <source>
        <dbReference type="ARBA" id="ARBA00022801"/>
    </source>
</evidence>
<dbReference type="AlphaFoldDB" id="A0A0F5IRB3"/>
<dbReference type="InterPro" id="IPR024607">
    <property type="entry name" value="Sulfatase_CS"/>
</dbReference>